<name>A0ABN9XCD4_9DINO</name>
<comment type="caution">
    <text evidence="2">The sequence shown here is derived from an EMBL/GenBank/DDBJ whole genome shotgun (WGS) entry which is preliminary data.</text>
</comment>
<protein>
    <submittedName>
        <fullName evidence="2">Uncharacterized protein</fullName>
    </submittedName>
</protein>
<evidence type="ECO:0000313" key="2">
    <source>
        <dbReference type="EMBL" id="CAK0897241.1"/>
    </source>
</evidence>
<evidence type="ECO:0000313" key="3">
    <source>
        <dbReference type="Proteomes" id="UP001189429"/>
    </source>
</evidence>
<feature type="compositionally biased region" description="Acidic residues" evidence="1">
    <location>
        <begin position="69"/>
        <end position="78"/>
    </location>
</feature>
<accession>A0ABN9XCD4</accession>
<evidence type="ECO:0000256" key="1">
    <source>
        <dbReference type="SAM" id="MobiDB-lite"/>
    </source>
</evidence>
<organism evidence="2 3">
    <name type="scientific">Prorocentrum cordatum</name>
    <dbReference type="NCBI Taxonomy" id="2364126"/>
    <lineage>
        <taxon>Eukaryota</taxon>
        <taxon>Sar</taxon>
        <taxon>Alveolata</taxon>
        <taxon>Dinophyceae</taxon>
        <taxon>Prorocentrales</taxon>
        <taxon>Prorocentraceae</taxon>
        <taxon>Prorocentrum</taxon>
    </lineage>
</organism>
<keyword evidence="3" id="KW-1185">Reference proteome</keyword>
<gene>
    <name evidence="2" type="ORF">PCOR1329_LOCUS75486</name>
</gene>
<proteinExistence type="predicted"/>
<feature type="non-terminal residue" evidence="2">
    <location>
        <position position="101"/>
    </location>
</feature>
<sequence length="101" mass="11603">MEYPKRRKKVSQTIMYGSPESMPVWIQKFFGKPVFDNLIHEGGPCSRCRAKRAAKYYVTFTMEEDWIEPTATDDECEFGDGPTMSPPPSVSPGGEDRIWYD</sequence>
<reference evidence="2" key="1">
    <citation type="submission" date="2023-10" db="EMBL/GenBank/DDBJ databases">
        <authorList>
            <person name="Chen Y."/>
            <person name="Shah S."/>
            <person name="Dougan E. K."/>
            <person name="Thang M."/>
            <person name="Chan C."/>
        </authorList>
    </citation>
    <scope>NUCLEOTIDE SEQUENCE [LARGE SCALE GENOMIC DNA]</scope>
</reference>
<dbReference type="Proteomes" id="UP001189429">
    <property type="component" value="Unassembled WGS sequence"/>
</dbReference>
<feature type="region of interest" description="Disordered" evidence="1">
    <location>
        <begin position="69"/>
        <end position="101"/>
    </location>
</feature>
<dbReference type="EMBL" id="CAUYUJ010020302">
    <property type="protein sequence ID" value="CAK0897241.1"/>
    <property type="molecule type" value="Genomic_DNA"/>
</dbReference>